<name>A0A0N5A8R6_9BILA</name>
<organism evidence="2 3">
    <name type="scientific">Syphacia muris</name>
    <dbReference type="NCBI Taxonomy" id="451379"/>
    <lineage>
        <taxon>Eukaryota</taxon>
        <taxon>Metazoa</taxon>
        <taxon>Ecdysozoa</taxon>
        <taxon>Nematoda</taxon>
        <taxon>Chromadorea</taxon>
        <taxon>Rhabditida</taxon>
        <taxon>Spirurina</taxon>
        <taxon>Oxyuridomorpha</taxon>
        <taxon>Oxyuroidea</taxon>
        <taxon>Oxyuridae</taxon>
        <taxon>Syphacia</taxon>
    </lineage>
</organism>
<evidence type="ECO:0000313" key="3">
    <source>
        <dbReference type="WBParaSite" id="SMUV_0000047601-mRNA-1"/>
    </source>
</evidence>
<keyword evidence="2" id="KW-1185">Reference proteome</keyword>
<evidence type="ECO:0000256" key="1">
    <source>
        <dbReference type="SAM" id="MobiDB-lite"/>
    </source>
</evidence>
<feature type="compositionally biased region" description="Basic residues" evidence="1">
    <location>
        <begin position="10"/>
        <end position="22"/>
    </location>
</feature>
<dbReference type="AlphaFoldDB" id="A0A0N5A8R6"/>
<reference evidence="3" key="1">
    <citation type="submission" date="2017-02" db="UniProtKB">
        <authorList>
            <consortium name="WormBaseParasite"/>
        </authorList>
    </citation>
    <scope>IDENTIFICATION</scope>
</reference>
<sequence length="97" mass="10268">MSDNRNTVDKRHRGNRGGVKKRMAVGGMAGLGVLGGPGPMRALPRPQFLSGPNPLLVPYGLPPARPSFGPIPGAPGPKFGFFDPPQPFGPSNFEFIF</sequence>
<evidence type="ECO:0000313" key="2">
    <source>
        <dbReference type="Proteomes" id="UP000046393"/>
    </source>
</evidence>
<protein>
    <submittedName>
        <fullName evidence="3">U1 small nuclear ribonucleoprotein C</fullName>
    </submittedName>
</protein>
<accession>A0A0N5A8R6</accession>
<feature type="region of interest" description="Disordered" evidence="1">
    <location>
        <begin position="1"/>
        <end position="22"/>
    </location>
</feature>
<dbReference type="Proteomes" id="UP000046393">
    <property type="component" value="Unplaced"/>
</dbReference>
<dbReference type="WBParaSite" id="SMUV_0000047601-mRNA-1">
    <property type="protein sequence ID" value="SMUV_0000047601-mRNA-1"/>
    <property type="gene ID" value="SMUV_0000047601"/>
</dbReference>
<proteinExistence type="predicted"/>